<dbReference type="RefSeq" id="WP_115312284.1">
    <property type="nucleotide sequence ID" value="NZ_UGTH01000001.1"/>
</dbReference>
<proteinExistence type="inferred from homology"/>
<feature type="transmembrane region" description="Helical" evidence="10">
    <location>
        <begin position="126"/>
        <end position="150"/>
    </location>
</feature>
<evidence type="ECO:0000256" key="7">
    <source>
        <dbReference type="ARBA" id="ARBA00023122"/>
    </source>
</evidence>
<dbReference type="InterPro" id="IPR036318">
    <property type="entry name" value="FAD-bd_PCMH-like_sf"/>
</dbReference>
<sequence length="412" mass="47102">MARYYFAALSVIFLFFSFEYTLIENSYLTLSSFKLKRLEEEDSINFELVKNLYEHPKLYHSIMFCDYVSNILASVSLSLFLYNLYDYIGFIVSAVLSPMLIIIIGETWPKSMGIQKYETVIAKKSSFLKISISIAKPFIFIIGFLSNVLIKITGGDKDYKEPLITEDELFDAVSLGYEEGILDKSESLIIENVMDFRGSIAKDTMTPRTDIVGLSINSTYDEIVRVVQEESFSRMPVFGDDLDDVYGILHVKDLLKFDSNFILKDNLEILKSPFYTFEYKPIGPLFNEMRAKRVSVAIVTDEYGGTEGMITIEDLIEKIVGSISDEFDEDEDEEIIKIAPKEYLIDGSMNLEEVDRLLGLNLKSDENDSIAGFLIEKLDRFPTQGEVISVDNLKFIIHKCSKNRIEKLILKI</sequence>
<dbReference type="Gene3D" id="3.10.580.10">
    <property type="entry name" value="CBS-domain"/>
    <property type="match status" value="1"/>
</dbReference>
<feature type="transmembrane region" description="Helical" evidence="10">
    <location>
        <begin position="58"/>
        <end position="81"/>
    </location>
</feature>
<dbReference type="EMBL" id="UGTH01000001">
    <property type="protein sequence ID" value="SUB76262.1"/>
    <property type="molecule type" value="Genomic_DNA"/>
</dbReference>
<feature type="transmembrane region" description="Helical" evidence="10">
    <location>
        <begin position="6"/>
        <end position="28"/>
    </location>
</feature>
<evidence type="ECO:0000256" key="2">
    <source>
        <dbReference type="ARBA" id="ARBA00006337"/>
    </source>
</evidence>
<keyword evidence="7 9" id="KW-0129">CBS domain</keyword>
<protein>
    <submittedName>
        <fullName evidence="12">Magnesium/cobalt efflux protein CorC</fullName>
    </submittedName>
</protein>
<dbReference type="Pfam" id="PF00571">
    <property type="entry name" value="CBS"/>
    <property type="match status" value="2"/>
</dbReference>
<dbReference type="Pfam" id="PF01595">
    <property type="entry name" value="CNNM"/>
    <property type="match status" value="1"/>
</dbReference>
<dbReference type="Gene3D" id="3.30.465.10">
    <property type="match status" value="1"/>
</dbReference>
<dbReference type="PROSITE" id="PS51371">
    <property type="entry name" value="CBS"/>
    <property type="match status" value="1"/>
</dbReference>
<evidence type="ECO:0000256" key="5">
    <source>
        <dbReference type="ARBA" id="ARBA00022737"/>
    </source>
</evidence>
<keyword evidence="3" id="KW-1003">Cell membrane</keyword>
<evidence type="ECO:0000256" key="4">
    <source>
        <dbReference type="ARBA" id="ARBA00022692"/>
    </source>
</evidence>
<dbReference type="AlphaFoldDB" id="A0A379DFE2"/>
<evidence type="ECO:0000256" key="10">
    <source>
        <dbReference type="SAM" id="Phobius"/>
    </source>
</evidence>
<keyword evidence="6 10" id="KW-1133">Transmembrane helix</keyword>
<dbReference type="InterPro" id="IPR000644">
    <property type="entry name" value="CBS_dom"/>
</dbReference>
<dbReference type="Pfam" id="PF03471">
    <property type="entry name" value="CorC_HlyC"/>
    <property type="match status" value="1"/>
</dbReference>
<evidence type="ECO:0000256" key="3">
    <source>
        <dbReference type="ARBA" id="ARBA00022475"/>
    </source>
</evidence>
<evidence type="ECO:0000256" key="1">
    <source>
        <dbReference type="ARBA" id="ARBA00004651"/>
    </source>
</evidence>
<dbReference type="SUPFAM" id="SSF56176">
    <property type="entry name" value="FAD-binding/transporter-associated domain-like"/>
    <property type="match status" value="1"/>
</dbReference>
<evidence type="ECO:0000313" key="12">
    <source>
        <dbReference type="EMBL" id="SUB76262.1"/>
    </source>
</evidence>
<dbReference type="GO" id="GO:0050660">
    <property type="term" value="F:flavin adenine dinucleotide binding"/>
    <property type="evidence" value="ECO:0007669"/>
    <property type="project" value="InterPro"/>
</dbReference>
<dbReference type="PANTHER" id="PTHR22777:SF32">
    <property type="entry name" value="UPF0053 INNER MEMBRANE PROTEIN YFJD"/>
    <property type="match status" value="1"/>
</dbReference>
<dbReference type="InterPro" id="IPR002550">
    <property type="entry name" value="CNNM"/>
</dbReference>
<dbReference type="SUPFAM" id="SSF54631">
    <property type="entry name" value="CBS-domain pair"/>
    <property type="match status" value="1"/>
</dbReference>
<feature type="transmembrane region" description="Helical" evidence="10">
    <location>
        <begin position="87"/>
        <end position="105"/>
    </location>
</feature>
<dbReference type="SMART" id="SM01091">
    <property type="entry name" value="CorC_HlyC"/>
    <property type="match status" value="1"/>
</dbReference>
<dbReference type="GO" id="GO:0005886">
    <property type="term" value="C:plasma membrane"/>
    <property type="evidence" value="ECO:0007669"/>
    <property type="project" value="UniProtKB-SubCell"/>
</dbReference>
<dbReference type="PANTHER" id="PTHR22777">
    <property type="entry name" value="HEMOLYSIN-RELATED"/>
    <property type="match status" value="1"/>
</dbReference>
<dbReference type="CDD" id="cd04590">
    <property type="entry name" value="CBS_pair_CorC_HlyC_assoc"/>
    <property type="match status" value="1"/>
</dbReference>
<gene>
    <name evidence="12" type="ORF">NCTC11088_02077</name>
</gene>
<reference evidence="12 13" key="1">
    <citation type="submission" date="2018-06" db="EMBL/GenBank/DDBJ databases">
        <authorList>
            <consortium name="Pathogen Informatics"/>
            <person name="Doyle S."/>
        </authorList>
    </citation>
    <scope>NUCLEOTIDE SEQUENCE [LARGE SCALE GENOMIC DNA]</scope>
    <source>
        <strain evidence="12 13">NCTC11088</strain>
    </source>
</reference>
<evidence type="ECO:0000256" key="9">
    <source>
        <dbReference type="PROSITE-ProRule" id="PRU00703"/>
    </source>
</evidence>
<name>A0A379DFE2_9FIRM</name>
<keyword evidence="5" id="KW-0677">Repeat</keyword>
<dbReference type="InterPro" id="IPR016169">
    <property type="entry name" value="FAD-bd_PCMH_sub2"/>
</dbReference>
<keyword evidence="8 10" id="KW-0472">Membrane</keyword>
<dbReference type="InterPro" id="IPR046342">
    <property type="entry name" value="CBS_dom_sf"/>
</dbReference>
<evidence type="ECO:0000313" key="13">
    <source>
        <dbReference type="Proteomes" id="UP000254777"/>
    </source>
</evidence>
<comment type="similarity">
    <text evidence="2">Belongs to the UPF0053 family.</text>
</comment>
<accession>A0A379DFE2</accession>
<comment type="subcellular location">
    <subcellularLocation>
        <location evidence="1">Cell membrane</location>
        <topology evidence="1">Multi-pass membrane protein</topology>
    </subcellularLocation>
</comment>
<dbReference type="InterPro" id="IPR044751">
    <property type="entry name" value="Ion_transp-like_CBS"/>
</dbReference>
<dbReference type="FunFam" id="3.10.580.10:FF:000002">
    <property type="entry name" value="Magnesium/cobalt efflux protein CorC"/>
    <property type="match status" value="1"/>
</dbReference>
<dbReference type="InterPro" id="IPR005170">
    <property type="entry name" value="Transptr-assoc_dom"/>
</dbReference>
<evidence type="ECO:0000256" key="8">
    <source>
        <dbReference type="ARBA" id="ARBA00023136"/>
    </source>
</evidence>
<keyword evidence="4 10" id="KW-0812">Transmembrane</keyword>
<dbReference type="Proteomes" id="UP000254777">
    <property type="component" value="Unassembled WGS sequence"/>
</dbReference>
<evidence type="ECO:0000256" key="6">
    <source>
        <dbReference type="ARBA" id="ARBA00022989"/>
    </source>
</evidence>
<evidence type="ECO:0000259" key="11">
    <source>
        <dbReference type="PROSITE" id="PS51371"/>
    </source>
</evidence>
<organism evidence="12 13">
    <name type="scientific">Peptoniphilus indolicus</name>
    <dbReference type="NCBI Taxonomy" id="33030"/>
    <lineage>
        <taxon>Bacteria</taxon>
        <taxon>Bacillati</taxon>
        <taxon>Bacillota</taxon>
        <taxon>Tissierellia</taxon>
        <taxon>Tissierellales</taxon>
        <taxon>Peptoniphilaceae</taxon>
        <taxon>Peptoniphilus</taxon>
    </lineage>
</organism>
<feature type="domain" description="CBS" evidence="11">
    <location>
        <begin position="205"/>
        <end position="269"/>
    </location>
</feature>